<name>A0ABN9UTH0_9DINO</name>
<evidence type="ECO:0000259" key="2">
    <source>
        <dbReference type="Pfam" id="PF18723"/>
    </source>
</evidence>
<dbReference type="EMBL" id="CAUYUJ010016254">
    <property type="protein sequence ID" value="CAK0863362.1"/>
    <property type="molecule type" value="Genomic_DNA"/>
</dbReference>
<dbReference type="Proteomes" id="UP001189429">
    <property type="component" value="Unassembled WGS sequence"/>
</dbReference>
<proteinExistence type="predicted"/>
<dbReference type="Pfam" id="PF18723">
    <property type="entry name" value="HMUDK_hel"/>
    <property type="match status" value="1"/>
</dbReference>
<organism evidence="3 4">
    <name type="scientific">Prorocentrum cordatum</name>
    <dbReference type="NCBI Taxonomy" id="2364126"/>
    <lineage>
        <taxon>Eukaryota</taxon>
        <taxon>Sar</taxon>
        <taxon>Alveolata</taxon>
        <taxon>Dinophyceae</taxon>
        <taxon>Prorocentrales</taxon>
        <taxon>Prorocentraceae</taxon>
        <taxon>Prorocentrum</taxon>
    </lineage>
</organism>
<comment type="caution">
    <text evidence="3">The sequence shown here is derived from an EMBL/GenBank/DDBJ whole genome shotgun (WGS) entry which is preliminary data.</text>
</comment>
<protein>
    <recommendedName>
        <fullName evidence="2">5-hmdU DNA kinase helical domain-containing protein</fullName>
    </recommendedName>
</protein>
<keyword evidence="4" id="KW-1185">Reference proteome</keyword>
<dbReference type="InterPro" id="IPR040684">
    <property type="entry name" value="HMUDK_hel"/>
</dbReference>
<evidence type="ECO:0000313" key="4">
    <source>
        <dbReference type="Proteomes" id="UP001189429"/>
    </source>
</evidence>
<feature type="domain" description="5-hmdU DNA kinase helical" evidence="2">
    <location>
        <begin position="14"/>
        <end position="149"/>
    </location>
</feature>
<evidence type="ECO:0000256" key="1">
    <source>
        <dbReference type="SAM" id="MobiDB-lite"/>
    </source>
</evidence>
<reference evidence="3" key="1">
    <citation type="submission" date="2023-10" db="EMBL/GenBank/DDBJ databases">
        <authorList>
            <person name="Chen Y."/>
            <person name="Shah S."/>
            <person name="Dougan E. K."/>
            <person name="Thang M."/>
            <person name="Chan C."/>
        </authorList>
    </citation>
    <scope>NUCLEOTIDE SEQUENCE [LARGE SCALE GENOMIC DNA]</scope>
</reference>
<sequence>MGAKREIAKAAKVVEKVAEVATSVAEAGKLVQIIVSIDPSAEAFAFLRGFDYIGPPLGQQIAQDVGARFPEFYDVAKHAVVPGGSARGLKHIFPDKFSGQAPSEEELANLVRTLMATAPSHLSGEFDKTFHPGSATHCLCEFDKFVRFQKRPRRRPRPPGAPPPQAARRATSPRPRSRGAPPPQAARRATSPRPRPRGSPPPKDVDSGRPL</sequence>
<gene>
    <name evidence="3" type="ORF">PCOR1329_LOCUS51537</name>
</gene>
<evidence type="ECO:0000313" key="3">
    <source>
        <dbReference type="EMBL" id="CAK0863362.1"/>
    </source>
</evidence>
<accession>A0ABN9UTH0</accession>
<feature type="region of interest" description="Disordered" evidence="1">
    <location>
        <begin position="149"/>
        <end position="211"/>
    </location>
</feature>